<evidence type="ECO:0000313" key="2">
    <source>
        <dbReference type="EMBL" id="MFG1709636.1"/>
    </source>
</evidence>
<dbReference type="Proteomes" id="UP001603978">
    <property type="component" value="Unassembled WGS sequence"/>
</dbReference>
<dbReference type="RefSeq" id="WP_393174608.1">
    <property type="nucleotide sequence ID" value="NZ_JBICRM010000038.1"/>
</dbReference>
<dbReference type="InterPro" id="IPR010982">
    <property type="entry name" value="Lambda_DNA-bd_dom_sf"/>
</dbReference>
<feature type="domain" description="HTH cro/C1-type" evidence="1">
    <location>
        <begin position="35"/>
        <end position="85"/>
    </location>
</feature>
<dbReference type="InterPro" id="IPR041413">
    <property type="entry name" value="MLTR_LBD"/>
</dbReference>
<dbReference type="PROSITE" id="PS50943">
    <property type="entry name" value="HTH_CROC1"/>
    <property type="match status" value="1"/>
</dbReference>
<dbReference type="Pfam" id="PF13560">
    <property type="entry name" value="HTH_31"/>
    <property type="match status" value="1"/>
</dbReference>
<dbReference type="PANTHER" id="PTHR35010:SF2">
    <property type="entry name" value="BLL4672 PROTEIN"/>
    <property type="match status" value="1"/>
</dbReference>
<dbReference type="Pfam" id="PF17765">
    <property type="entry name" value="MLTR_LBD"/>
    <property type="match status" value="1"/>
</dbReference>
<name>A0ABW7AQK1_9ACTN</name>
<dbReference type="InterPro" id="IPR001387">
    <property type="entry name" value="Cro/C1-type_HTH"/>
</dbReference>
<evidence type="ECO:0000313" key="3">
    <source>
        <dbReference type="Proteomes" id="UP001603978"/>
    </source>
</evidence>
<dbReference type="SMART" id="SM00530">
    <property type="entry name" value="HTH_XRE"/>
    <property type="match status" value="1"/>
</dbReference>
<reference evidence="2 3" key="1">
    <citation type="submission" date="2024-10" db="EMBL/GenBank/DDBJ databases">
        <authorList>
            <person name="Topkara A.R."/>
            <person name="Saygin H."/>
        </authorList>
    </citation>
    <scope>NUCLEOTIDE SEQUENCE [LARGE SCALE GENOMIC DNA]</scope>
    <source>
        <strain evidence="2 3">M3C6</strain>
    </source>
</reference>
<dbReference type="CDD" id="cd00093">
    <property type="entry name" value="HTH_XRE"/>
    <property type="match status" value="1"/>
</dbReference>
<evidence type="ECO:0000259" key="1">
    <source>
        <dbReference type="PROSITE" id="PS50943"/>
    </source>
</evidence>
<dbReference type="Gene3D" id="1.10.260.40">
    <property type="entry name" value="lambda repressor-like DNA-binding domains"/>
    <property type="match status" value="1"/>
</dbReference>
<organism evidence="2 3">
    <name type="scientific">Nonomuraea marmarensis</name>
    <dbReference type="NCBI Taxonomy" id="3351344"/>
    <lineage>
        <taxon>Bacteria</taxon>
        <taxon>Bacillati</taxon>
        <taxon>Actinomycetota</taxon>
        <taxon>Actinomycetes</taxon>
        <taxon>Streptosporangiales</taxon>
        <taxon>Streptosporangiaceae</taxon>
        <taxon>Nonomuraea</taxon>
    </lineage>
</organism>
<sequence>MDRSHLLGSFLRARRQATTPEQAGLTATGIRRTPGLRREEVAALAGVSADYYTRLEQGRERHPSEQLLQALTRVLNLGPDAAAYLHELAHPGLRRHRPADTPEQVDPHLLRLTHSWPLVPALVCNRRLDVLAGNRMSTALHVGQQHAGNLLRLVFLDPSAREFYRDWEDVARARVANLRAAAGADLAAPYVMSLVDELSRNSPDFARLWACQEVFGESSITRRLRHPEVGDLTFVYEAFSVNAAHGQHLIVLHPEPDSVTERRLAQLNEQAPLIRRPIPNRISG</sequence>
<dbReference type="EMBL" id="JBICRM010000038">
    <property type="protein sequence ID" value="MFG1709636.1"/>
    <property type="molecule type" value="Genomic_DNA"/>
</dbReference>
<dbReference type="Gene3D" id="3.30.450.180">
    <property type="match status" value="1"/>
</dbReference>
<dbReference type="PANTHER" id="PTHR35010">
    <property type="entry name" value="BLL4672 PROTEIN-RELATED"/>
    <property type="match status" value="1"/>
</dbReference>
<protein>
    <submittedName>
        <fullName evidence="2">Helix-turn-helix domain-containing protein</fullName>
    </submittedName>
</protein>
<accession>A0ABW7AQK1</accession>
<proteinExistence type="predicted"/>
<comment type="caution">
    <text evidence="2">The sequence shown here is derived from an EMBL/GenBank/DDBJ whole genome shotgun (WGS) entry which is preliminary data.</text>
</comment>
<gene>
    <name evidence="2" type="ORF">ACFLIM_41290</name>
</gene>
<keyword evidence="3" id="KW-1185">Reference proteome</keyword>
<dbReference type="SUPFAM" id="SSF47413">
    <property type="entry name" value="lambda repressor-like DNA-binding domains"/>
    <property type="match status" value="1"/>
</dbReference>